<feature type="transmembrane region" description="Helical" evidence="9">
    <location>
        <begin position="220"/>
        <end position="238"/>
    </location>
</feature>
<keyword evidence="5 9" id="KW-0812">Transmembrane</keyword>
<evidence type="ECO:0000256" key="4">
    <source>
        <dbReference type="ARBA" id="ARBA00022597"/>
    </source>
</evidence>
<accession>A0A941IY63</accession>
<reference evidence="10" key="1">
    <citation type="journal article" date="2018" name="Int. J. Syst. Evol. Microbiol.">
        <title>Carboxylicivirga sediminis sp. nov., isolated from coastal sediment.</title>
        <authorList>
            <person name="Wang F.Q."/>
            <person name="Ren L.H."/>
            <person name="Zou R.J."/>
            <person name="Sun Y.Z."/>
            <person name="Liu X.J."/>
            <person name="Jiang F."/>
            <person name="Liu L.J."/>
        </authorList>
    </citation>
    <scope>NUCLEOTIDE SEQUENCE</scope>
    <source>
        <strain evidence="10">JR1</strain>
    </source>
</reference>
<comment type="caution">
    <text evidence="10">The sequence shown here is derived from an EMBL/GenBank/DDBJ whole genome shotgun (WGS) entry which is preliminary data.</text>
</comment>
<evidence type="ECO:0000256" key="8">
    <source>
        <dbReference type="ARBA" id="ARBA00023136"/>
    </source>
</evidence>
<gene>
    <name evidence="10" type="ORF">KDU71_14005</name>
</gene>
<reference evidence="10" key="2">
    <citation type="submission" date="2021-04" db="EMBL/GenBank/DDBJ databases">
        <authorList>
            <person name="Zhang T."/>
            <person name="Zhang Y."/>
            <person name="Lu D."/>
            <person name="Zuo D."/>
            <person name="Du Z."/>
        </authorList>
    </citation>
    <scope>NUCLEOTIDE SEQUENCE</scope>
    <source>
        <strain evidence="10">JR1</strain>
    </source>
</reference>
<dbReference type="Pfam" id="PF06379">
    <property type="entry name" value="RhaT"/>
    <property type="match status" value="1"/>
</dbReference>
<keyword evidence="4" id="KW-0762">Sugar transport</keyword>
<dbReference type="AlphaFoldDB" id="A0A941IY63"/>
<evidence type="ECO:0000256" key="7">
    <source>
        <dbReference type="ARBA" id="ARBA00022989"/>
    </source>
</evidence>
<keyword evidence="8 9" id="KW-0472">Membrane</keyword>
<evidence type="ECO:0000256" key="1">
    <source>
        <dbReference type="ARBA" id="ARBA00022448"/>
    </source>
</evidence>
<feature type="transmembrane region" description="Helical" evidence="9">
    <location>
        <begin position="73"/>
        <end position="90"/>
    </location>
</feature>
<feature type="transmembrane region" description="Helical" evidence="9">
    <location>
        <begin position="323"/>
        <end position="344"/>
    </location>
</feature>
<keyword evidence="11" id="KW-1185">Reference proteome</keyword>
<feature type="transmembrane region" description="Helical" evidence="9">
    <location>
        <begin position="259"/>
        <end position="279"/>
    </location>
</feature>
<keyword evidence="1" id="KW-0813">Transport</keyword>
<keyword evidence="2" id="KW-1003">Cell membrane</keyword>
<sequence length="346" mass="37983">MNLNILFGICLIALGAFASGSFAIPFVKVKKWQWESYWLIFSLAAYIVFPLLSCLIFSPEYLQVFKAIPSKTLLWVFFLGAVYGIGNLSFGLSLRYLGLSLGYALSLGLMLAIGTLVPPLIDGRLSSMFNTSGGNQLITGVIVACAGIGLVGYTGYLKDKYISETSTESIREFHYSKGVLAALLVGVSGSAMSLAFEQGIPISDMAVEKGTSPFFSTNPVLLTMLSGTFITTIIWCLAQGYKNNSLRDYFKAENHTILFFNYLFCFMAGFLWFVQLFLYGMGKSRMGEYTFIAWGILMALTIAFATIWGIIQKEWRGASVKMYILLALSLIIIVVSSFLIGMSASA</sequence>
<dbReference type="RefSeq" id="WP_212191712.1">
    <property type="nucleotide sequence ID" value="NZ_JAGTAR010000021.1"/>
</dbReference>
<evidence type="ECO:0000256" key="3">
    <source>
        <dbReference type="ARBA" id="ARBA00022519"/>
    </source>
</evidence>
<feature type="transmembrane region" description="Helical" evidence="9">
    <location>
        <begin position="97"/>
        <end position="117"/>
    </location>
</feature>
<organism evidence="10 11">
    <name type="scientific">Carboxylicivirga sediminis</name>
    <dbReference type="NCBI Taxonomy" id="2006564"/>
    <lineage>
        <taxon>Bacteria</taxon>
        <taxon>Pseudomonadati</taxon>
        <taxon>Bacteroidota</taxon>
        <taxon>Bacteroidia</taxon>
        <taxon>Marinilabiliales</taxon>
        <taxon>Marinilabiliaceae</taxon>
        <taxon>Carboxylicivirga</taxon>
    </lineage>
</organism>
<evidence type="ECO:0000256" key="6">
    <source>
        <dbReference type="ARBA" id="ARBA00022847"/>
    </source>
</evidence>
<keyword evidence="6" id="KW-0769">Symport</keyword>
<dbReference type="GO" id="GO:0015153">
    <property type="term" value="F:rhamnose transmembrane transporter activity"/>
    <property type="evidence" value="ECO:0007669"/>
    <property type="project" value="InterPro"/>
</dbReference>
<evidence type="ECO:0000256" key="5">
    <source>
        <dbReference type="ARBA" id="ARBA00022692"/>
    </source>
</evidence>
<protein>
    <submittedName>
        <fullName evidence="10">Rhamnose/proton symporter RhaT</fullName>
    </submittedName>
</protein>
<feature type="transmembrane region" description="Helical" evidence="9">
    <location>
        <begin position="291"/>
        <end position="311"/>
    </location>
</feature>
<feature type="transmembrane region" description="Helical" evidence="9">
    <location>
        <begin position="137"/>
        <end position="157"/>
    </location>
</feature>
<feature type="transmembrane region" description="Helical" evidence="9">
    <location>
        <begin position="6"/>
        <end position="26"/>
    </location>
</feature>
<keyword evidence="7 9" id="KW-1133">Transmembrane helix</keyword>
<dbReference type="Proteomes" id="UP000679220">
    <property type="component" value="Unassembled WGS sequence"/>
</dbReference>
<dbReference type="GO" id="GO:0016020">
    <property type="term" value="C:membrane"/>
    <property type="evidence" value="ECO:0007669"/>
    <property type="project" value="InterPro"/>
</dbReference>
<dbReference type="GO" id="GO:0015293">
    <property type="term" value="F:symporter activity"/>
    <property type="evidence" value="ECO:0007669"/>
    <property type="project" value="UniProtKB-KW"/>
</dbReference>
<proteinExistence type="predicted"/>
<dbReference type="InterPro" id="IPR004673">
    <property type="entry name" value="L-rhamnose-proton_sym_RhaT"/>
</dbReference>
<name>A0A941IY63_9BACT</name>
<feature type="transmembrane region" description="Helical" evidence="9">
    <location>
        <begin position="38"/>
        <end position="58"/>
    </location>
</feature>
<keyword evidence="3" id="KW-0997">Cell inner membrane</keyword>
<evidence type="ECO:0000256" key="2">
    <source>
        <dbReference type="ARBA" id="ARBA00022475"/>
    </source>
</evidence>
<evidence type="ECO:0000313" key="11">
    <source>
        <dbReference type="Proteomes" id="UP000679220"/>
    </source>
</evidence>
<dbReference type="EMBL" id="JAGTAR010000021">
    <property type="protein sequence ID" value="MBR8536685.1"/>
    <property type="molecule type" value="Genomic_DNA"/>
</dbReference>
<feature type="transmembrane region" description="Helical" evidence="9">
    <location>
        <begin position="178"/>
        <end position="200"/>
    </location>
</feature>
<evidence type="ECO:0000313" key="10">
    <source>
        <dbReference type="EMBL" id="MBR8536685.1"/>
    </source>
</evidence>
<evidence type="ECO:0000256" key="9">
    <source>
        <dbReference type="SAM" id="Phobius"/>
    </source>
</evidence>